<name>A0ABD5S3J5_9EURY</name>
<dbReference type="Proteomes" id="UP001596328">
    <property type="component" value="Unassembled WGS sequence"/>
</dbReference>
<evidence type="ECO:0000256" key="1">
    <source>
        <dbReference type="SAM" id="MobiDB-lite"/>
    </source>
</evidence>
<keyword evidence="3" id="KW-1185">Reference proteome</keyword>
<dbReference type="InterPro" id="IPR027417">
    <property type="entry name" value="P-loop_NTPase"/>
</dbReference>
<dbReference type="Pfam" id="PF24336">
    <property type="entry name" value="DUF7504"/>
    <property type="match status" value="1"/>
</dbReference>
<reference evidence="2 3" key="1">
    <citation type="journal article" date="2019" name="Int. J. Syst. Evol. Microbiol.">
        <title>The Global Catalogue of Microorganisms (GCM) 10K type strain sequencing project: providing services to taxonomists for standard genome sequencing and annotation.</title>
        <authorList>
            <consortium name="The Broad Institute Genomics Platform"/>
            <consortium name="The Broad Institute Genome Sequencing Center for Infectious Disease"/>
            <person name="Wu L."/>
            <person name="Ma J."/>
        </authorList>
    </citation>
    <scope>NUCLEOTIDE SEQUENCE [LARGE SCALE GENOMIC DNA]</scope>
    <source>
        <strain evidence="2 3">NBRC 111368</strain>
    </source>
</reference>
<proteinExistence type="predicted"/>
<dbReference type="AlphaFoldDB" id="A0ABD5S3J5"/>
<dbReference type="SUPFAM" id="SSF52540">
    <property type="entry name" value="P-loop containing nucleoside triphosphate hydrolases"/>
    <property type="match status" value="1"/>
</dbReference>
<dbReference type="InterPro" id="IPR055927">
    <property type="entry name" value="DUF7504"/>
</dbReference>
<organism evidence="2 3">
    <name type="scientific">Halobium palmae</name>
    <dbReference type="NCBI Taxonomy" id="1776492"/>
    <lineage>
        <taxon>Archaea</taxon>
        <taxon>Methanobacteriati</taxon>
        <taxon>Methanobacteriota</taxon>
        <taxon>Stenosarchaea group</taxon>
        <taxon>Halobacteria</taxon>
        <taxon>Halobacteriales</taxon>
        <taxon>Haloferacaceae</taxon>
        <taxon>Halobium</taxon>
    </lineage>
</organism>
<sequence length="209" mass="22804">MDPDEGTLPTADVSPGSSVLVAGPPMSGKQNLQLRLVAELGERRILVSTEDSAEEVRSGFEAVAGDVVDDEFGVVDCVSARSADVTDSEFVKYAPSAENLTAIGVKFTDLAETFRERGDSPVSVGFDSLSTLLMYFDVQRVYRFVRVFAGQIEDSNWTGVCTVGSTMHDEQTLHTLYDPFDAVIETRVGDDGREFRLRDRTGTGEWAAF</sequence>
<feature type="region of interest" description="Disordered" evidence="1">
    <location>
        <begin position="1"/>
        <end position="25"/>
    </location>
</feature>
<evidence type="ECO:0000313" key="2">
    <source>
        <dbReference type="EMBL" id="MFC6726056.1"/>
    </source>
</evidence>
<dbReference type="EMBL" id="JBHSWU010000862">
    <property type="protein sequence ID" value="MFC6726056.1"/>
    <property type="molecule type" value="Genomic_DNA"/>
</dbReference>
<protein>
    <submittedName>
        <fullName evidence="2">RAD55 family ATPase</fullName>
    </submittedName>
</protein>
<gene>
    <name evidence="2" type="ORF">ACFQE1_17135</name>
</gene>
<comment type="caution">
    <text evidence="2">The sequence shown here is derived from an EMBL/GenBank/DDBJ whole genome shotgun (WGS) entry which is preliminary data.</text>
</comment>
<evidence type="ECO:0000313" key="3">
    <source>
        <dbReference type="Proteomes" id="UP001596328"/>
    </source>
</evidence>
<accession>A0ABD5S3J5</accession>
<dbReference type="Gene3D" id="3.40.50.300">
    <property type="entry name" value="P-loop containing nucleotide triphosphate hydrolases"/>
    <property type="match status" value="1"/>
</dbReference>